<dbReference type="KEGG" id="avc:NCTC10951_02149"/>
<accession>A0A448PN03</accession>
<evidence type="ECO:0000313" key="2">
    <source>
        <dbReference type="Proteomes" id="UP000268658"/>
    </source>
</evidence>
<reference evidence="1 2" key="1">
    <citation type="submission" date="2018-12" db="EMBL/GenBank/DDBJ databases">
        <authorList>
            <consortium name="Pathogen Informatics"/>
        </authorList>
    </citation>
    <scope>NUCLEOTIDE SEQUENCE [LARGE SCALE GENOMIC DNA]</scope>
    <source>
        <strain evidence="1 2">NCTC10951</strain>
    </source>
</reference>
<name>A0A448PN03_ACTVI</name>
<proteinExistence type="predicted"/>
<sequence>MRLIRLAILVVALIVLVLGIGGLLLGWRTGSLNTSLCMLLLALILRRSQDADPGERTMPPSGVLALAVVGIVLSGFALARGFSVSDDLAPLNLLPLTLLGDVLRRHLKGRRKGTSAGDPPLPR</sequence>
<evidence type="ECO:0000313" key="1">
    <source>
        <dbReference type="EMBL" id="VEI17351.1"/>
    </source>
</evidence>
<dbReference type="RefSeq" id="WP_126414564.1">
    <property type="nucleotide sequence ID" value="NZ_JASPER010000037.1"/>
</dbReference>
<dbReference type="EMBL" id="LR134477">
    <property type="protein sequence ID" value="VEI17351.1"/>
    <property type="molecule type" value="Genomic_DNA"/>
</dbReference>
<gene>
    <name evidence="1" type="ORF">NCTC10951_02149</name>
</gene>
<dbReference type="AlphaFoldDB" id="A0A448PN03"/>
<protein>
    <submittedName>
        <fullName evidence="1">Uncharacterized protein</fullName>
    </submittedName>
</protein>
<organism evidence="1 2">
    <name type="scientific">Actinomyces viscosus</name>
    <dbReference type="NCBI Taxonomy" id="1656"/>
    <lineage>
        <taxon>Bacteria</taxon>
        <taxon>Bacillati</taxon>
        <taxon>Actinomycetota</taxon>
        <taxon>Actinomycetes</taxon>
        <taxon>Actinomycetales</taxon>
        <taxon>Actinomycetaceae</taxon>
        <taxon>Actinomyces</taxon>
    </lineage>
</organism>
<dbReference type="Proteomes" id="UP000268658">
    <property type="component" value="Chromosome"/>
</dbReference>